<dbReference type="RefSeq" id="WP_209138830.1">
    <property type="nucleotide sequence ID" value="NZ_JAGHKO010000001.1"/>
</dbReference>
<proteinExistence type="predicted"/>
<dbReference type="Gene3D" id="2.180.10.10">
    <property type="entry name" value="RHS repeat-associated core"/>
    <property type="match status" value="3"/>
</dbReference>
<accession>A0ABS3YSE7</accession>
<dbReference type="InterPro" id="IPR022385">
    <property type="entry name" value="Rhs_assc_core"/>
</dbReference>
<comment type="caution">
    <text evidence="3">The sequence shown here is derived from an EMBL/GenBank/DDBJ whole genome shotgun (WGS) entry which is preliminary data.</text>
</comment>
<evidence type="ECO:0000313" key="3">
    <source>
        <dbReference type="EMBL" id="MBO9200793.1"/>
    </source>
</evidence>
<dbReference type="InterPro" id="IPR045619">
    <property type="entry name" value="DUF6443"/>
</dbReference>
<name>A0ABS3YSE7_9BACT</name>
<dbReference type="Proteomes" id="UP000677244">
    <property type="component" value="Unassembled WGS sequence"/>
</dbReference>
<keyword evidence="4" id="KW-1185">Reference proteome</keyword>
<protein>
    <recommendedName>
        <fullName evidence="2">DUF6443 domain-containing protein</fullName>
    </recommendedName>
</protein>
<feature type="domain" description="DUF6443" evidence="2">
    <location>
        <begin position="137"/>
        <end position="267"/>
    </location>
</feature>
<feature type="region of interest" description="Disordered" evidence="1">
    <location>
        <begin position="1550"/>
        <end position="1570"/>
    </location>
</feature>
<gene>
    <name evidence="3" type="ORF">J7I42_11005</name>
</gene>
<dbReference type="Pfam" id="PF20041">
    <property type="entry name" value="DUF6443"/>
    <property type="match status" value="1"/>
</dbReference>
<sequence length="1662" mass="183324">MICLLMVGAISVANAQKWNPNHAIGVTSGKYNYQNGQVPDQLVDLFPAANSSANLSYQWEYCYTPKDEDFQPVPASGSGVSYSPPALTQTTYYRKKTTNTAGAFIYSNVVKLTLVPANWEDKNYIRKYNVLVPGINNQQQIDQLPIGQKLQSTTYFDGLGRVVEQVDREVATPAQAGGVWGDVVQFSEYGELRRETKKYLPYSTAKESGKFKTVPATDQAQYYANMYSETSAYASLEFEPNSLNRVKNGKKPGSSWAGNQGQSFKYEFNSADEDVKYFTPGYGSGVTIGGGTPYPANMLYKVTTYDENNKMVIEYTDKSGQMVLKKVQIADVPSVAHDGWLCTYFVYDHLGLLRYKITPEAVKYLQTVNWTIGGGNDPDKDKIFHSLCYSYDYDDKGRCTWKQSPGLEPLKMIYDLRDRLVFTQDGNQYKKSEWLTTIYDELDRISQTGLYTTSKPIGTLQVDANNDITTSTDIDPNSSANYLKVPVRVPNTPLYQAGVSIEFQDGFESAPGEEFVAQIDPSMIVYRTWWNGPILPDDIADPSKYMALRYNYYDDYNYAGAKPFDNNYKNSLAYSGDPNIDPVAKSSRTINMVTGSKVRVLGSNNFIMTTVYYDDKGRAIQNIEDNIKSGYDVATSQYHYDGRLLSTCSDHTTSGTGYTNFITLTKFNFDKLGRITTTEKKIGDNPFQTISAHDYDDLGRLKTKHLAPGYTGGGNNELESLNYSYNLQGTLTGINKEYALKSSTGTGYDRFGHFFGLYLGYDNKDHAFTNAQLNGQVGGVLWNSQGDDAQRKYEYTYDNAGRLSKADFTEQLHAGEGFSNSKMDFSVNGNGGKINYDLNGNLLSMLQKGVIPGNATPVVIDDLAYAYETNSNKLISVTDNSPLNSSGMNGKFGDMKDGANGTGNDYVYDDNGNLVIDLNKNVKELENQVGANGISYNFLDKPEKIRIAGKGTIRIVYNARGEKLQRVFIPESGAPATVTTYIDEFVYQQTETVTTTQAPPFATTGGDLSFINFEEGRIRVIVPTLLNNGRNAMQIAGSLTLPNAKAGVFDYFVRDHQGNMRMVLTDETHIAYNTCTMEATRANEEKAVFGQTGAANEVDATRHPKPDGWNDADVEASVSQLGNIAGHNVGPNTLQKVMAGDQVTTSVQYYYEAATGGRNPNFVTTLLTSLGQAILGGGATDAVKANVTQINNQLNGTDGFLNAAMPTDDGTIKPKAYLTVLFFDERFKFIDAMDGGVAQQQVDGSVGSLGLGTIKAPRNGYVYVYVSNLSDQDVYFDNLKVGITRGNIIEENHYYAYGLKIAALSSRKAADVNEGTIKNNYQYQGEFSEMDDDLSWNDFALRSYDPQIGRWAQVDPYDEFASPYTGMGNDPINNIDPSGGSIFEGVTLAGRLAITTIVGATAGAIATHATGRDSWGDIGIGAAAGFLAGLGTVNLQLALNLGIHSANYLAAAINISPVTLPAGTGGKIEEMNKATGDPVGPKVDNADVIPLVNSKGEKTGELSIVYKNNSQQMKEGLQVQVEITVFYKKFKSKLTNFNWIQTARFNFNSGSKDEKDQEINDPDVGGDDQPFYWNKDEPQRNKYPGYNARFWDRPSRAWIPGKEMYWKGELSLVGKNSSGKYQDILTIQYGWRIDKTGKIITIDKITFDPPTKFQLKYINLAK</sequence>
<evidence type="ECO:0000313" key="4">
    <source>
        <dbReference type="Proteomes" id="UP000677244"/>
    </source>
</evidence>
<reference evidence="3 4" key="1">
    <citation type="submission" date="2021-03" db="EMBL/GenBank/DDBJ databases">
        <title>Assistant Professor.</title>
        <authorList>
            <person name="Huq M.A."/>
        </authorList>
    </citation>
    <scope>NUCLEOTIDE SEQUENCE [LARGE SCALE GENOMIC DNA]</scope>
    <source>
        <strain evidence="3 4">MAH-29</strain>
    </source>
</reference>
<dbReference type="EMBL" id="JAGHKO010000001">
    <property type="protein sequence ID" value="MBO9200793.1"/>
    <property type="molecule type" value="Genomic_DNA"/>
</dbReference>
<evidence type="ECO:0000259" key="2">
    <source>
        <dbReference type="Pfam" id="PF20041"/>
    </source>
</evidence>
<dbReference type="NCBIfam" id="TIGR03696">
    <property type="entry name" value="Rhs_assc_core"/>
    <property type="match status" value="1"/>
</dbReference>
<evidence type="ECO:0000256" key="1">
    <source>
        <dbReference type="SAM" id="MobiDB-lite"/>
    </source>
</evidence>
<organism evidence="3 4">
    <name type="scientific">Niastella soli</name>
    <dbReference type="NCBI Taxonomy" id="2821487"/>
    <lineage>
        <taxon>Bacteria</taxon>
        <taxon>Pseudomonadati</taxon>
        <taxon>Bacteroidota</taxon>
        <taxon>Chitinophagia</taxon>
        <taxon>Chitinophagales</taxon>
        <taxon>Chitinophagaceae</taxon>
        <taxon>Niastella</taxon>
    </lineage>
</organism>